<evidence type="ECO:0000259" key="2">
    <source>
        <dbReference type="Pfam" id="PF00534"/>
    </source>
</evidence>
<name>A0A5J5FY03_9BACL</name>
<dbReference type="GO" id="GO:0016757">
    <property type="term" value="F:glycosyltransferase activity"/>
    <property type="evidence" value="ECO:0007669"/>
    <property type="project" value="InterPro"/>
</dbReference>
<evidence type="ECO:0000313" key="3">
    <source>
        <dbReference type="EMBL" id="KAA8998757.1"/>
    </source>
</evidence>
<dbReference type="OrthoDB" id="9803279at2"/>
<comment type="caution">
    <text evidence="3">The sequence shown here is derived from an EMBL/GenBank/DDBJ whole genome shotgun (WGS) entry which is preliminary data.</text>
</comment>
<dbReference type="InterPro" id="IPR001296">
    <property type="entry name" value="Glyco_trans_1"/>
</dbReference>
<dbReference type="AlphaFoldDB" id="A0A5J5FY03"/>
<feature type="domain" description="Glycosyl transferase family 1" evidence="2">
    <location>
        <begin position="187"/>
        <end position="329"/>
    </location>
</feature>
<gene>
    <name evidence="3" type="ORF">F4V43_16130</name>
</gene>
<reference evidence="3 4" key="1">
    <citation type="submission" date="2019-09" db="EMBL/GenBank/DDBJ databases">
        <title>Bacillus ochoae sp. nov., Paenibacillus whitsoniae sp. nov., Paenibacillus spiritus sp. nov. Isolated from the Mars Exploration Rover during spacecraft assembly.</title>
        <authorList>
            <person name="Seuylemezian A."/>
            <person name="Vaishampayan P."/>
        </authorList>
    </citation>
    <scope>NUCLEOTIDE SEQUENCE [LARGE SCALE GENOMIC DNA]</scope>
    <source>
        <strain evidence="3 4">MER_111</strain>
    </source>
</reference>
<dbReference type="GO" id="GO:0009103">
    <property type="term" value="P:lipopolysaccharide biosynthetic process"/>
    <property type="evidence" value="ECO:0007669"/>
    <property type="project" value="TreeGrafter"/>
</dbReference>
<dbReference type="PANTHER" id="PTHR46401:SF2">
    <property type="entry name" value="GLYCOSYLTRANSFERASE WBBK-RELATED"/>
    <property type="match status" value="1"/>
</dbReference>
<protein>
    <submittedName>
        <fullName evidence="3">Glycosyltransferase family 4 protein</fullName>
    </submittedName>
</protein>
<dbReference type="Proteomes" id="UP000367750">
    <property type="component" value="Unassembled WGS sequence"/>
</dbReference>
<proteinExistence type="predicted"/>
<evidence type="ECO:0000256" key="1">
    <source>
        <dbReference type="ARBA" id="ARBA00022679"/>
    </source>
</evidence>
<sequence length="366" mass="41563">MMTFRYAEHYRAVHLTNEIGGYIIGGIASYMNEMYAGHEADTGFIHIYDPQALPDLRAELYPGDRDIAAVRQDELHRVGELSFDMAVLHFYGLSEVLDPTILRGRRLIYVVHSVPTVEPFNAATPFGENMEVKFRFEQCCSYASAIVCISEAERIKLAALYPGWAAKIAVIPNGMKFRQPDVCLPPFRSERRIFGFLGRMDYRKGLLECVKAFRRVDGELRIASGREDPQHLSEILLYRETAELTGKVRFLGWCQGERKQSFLNSLDALIIPSLYEPFGYVVLEAMDAGIPVICSCRGGIAEIIGDYRFQFDPYVEGSMENAIRDFQEADEETWVRELSGLQQRKSLFSASRMHDAYRALFSGLAD</sequence>
<evidence type="ECO:0000313" key="4">
    <source>
        <dbReference type="Proteomes" id="UP000367750"/>
    </source>
</evidence>
<keyword evidence="1 3" id="KW-0808">Transferase</keyword>
<dbReference type="Gene3D" id="3.40.50.2000">
    <property type="entry name" value="Glycogen Phosphorylase B"/>
    <property type="match status" value="2"/>
</dbReference>
<dbReference type="CDD" id="cd03801">
    <property type="entry name" value="GT4_PimA-like"/>
    <property type="match status" value="1"/>
</dbReference>
<keyword evidence="4" id="KW-1185">Reference proteome</keyword>
<dbReference type="SUPFAM" id="SSF53756">
    <property type="entry name" value="UDP-Glycosyltransferase/glycogen phosphorylase"/>
    <property type="match status" value="1"/>
</dbReference>
<dbReference type="PANTHER" id="PTHR46401">
    <property type="entry name" value="GLYCOSYLTRANSFERASE WBBK-RELATED"/>
    <property type="match status" value="1"/>
</dbReference>
<organism evidence="3 4">
    <name type="scientific">Paenibacillus spiritus</name>
    <dbReference type="NCBI Taxonomy" id="2496557"/>
    <lineage>
        <taxon>Bacteria</taxon>
        <taxon>Bacillati</taxon>
        <taxon>Bacillota</taxon>
        <taxon>Bacilli</taxon>
        <taxon>Bacillales</taxon>
        <taxon>Paenibacillaceae</taxon>
        <taxon>Paenibacillus</taxon>
    </lineage>
</organism>
<accession>A0A5J5FY03</accession>
<dbReference type="EMBL" id="VYKK01000026">
    <property type="protein sequence ID" value="KAA8998757.1"/>
    <property type="molecule type" value="Genomic_DNA"/>
</dbReference>
<dbReference type="Pfam" id="PF00534">
    <property type="entry name" value="Glycos_transf_1"/>
    <property type="match status" value="1"/>
</dbReference>